<evidence type="ECO:0000256" key="12">
    <source>
        <dbReference type="ARBA" id="ARBA00023157"/>
    </source>
</evidence>
<dbReference type="CDD" id="cd14066">
    <property type="entry name" value="STKc_IRAK"/>
    <property type="match status" value="1"/>
</dbReference>
<evidence type="ECO:0000256" key="3">
    <source>
        <dbReference type="ARBA" id="ARBA00022553"/>
    </source>
</evidence>
<dbReference type="InterPro" id="IPR045274">
    <property type="entry name" value="WAK-like"/>
</dbReference>
<evidence type="ECO:0000256" key="15">
    <source>
        <dbReference type="ARBA" id="ARBA00047951"/>
    </source>
</evidence>
<keyword evidence="13" id="KW-0325">Glycoprotein</keyword>
<evidence type="ECO:0000256" key="6">
    <source>
        <dbReference type="ARBA" id="ARBA00022729"/>
    </source>
</evidence>
<keyword evidence="11" id="KW-0472">Membrane</keyword>
<keyword evidence="2" id="KW-0723">Serine/threonine-protein kinase</keyword>
<dbReference type="Gene3D" id="1.10.510.10">
    <property type="entry name" value="Transferase(Phosphotransferase) domain 1"/>
    <property type="match status" value="1"/>
</dbReference>
<evidence type="ECO:0000256" key="14">
    <source>
        <dbReference type="ARBA" id="ARBA00047558"/>
    </source>
</evidence>
<evidence type="ECO:0000256" key="13">
    <source>
        <dbReference type="ARBA" id="ARBA00023180"/>
    </source>
</evidence>
<keyword evidence="9" id="KW-0067">ATP-binding</keyword>
<dbReference type="PROSITE" id="PS00108">
    <property type="entry name" value="PROTEIN_KINASE_ST"/>
    <property type="match status" value="1"/>
</dbReference>
<evidence type="ECO:0000256" key="5">
    <source>
        <dbReference type="ARBA" id="ARBA00022692"/>
    </source>
</evidence>
<dbReference type="PANTHER" id="PTHR27005:SF515">
    <property type="entry name" value="WALL-ASSOCIATED RECEPTOR KINASE-LIKE 10-RELATED"/>
    <property type="match status" value="1"/>
</dbReference>
<dbReference type="PROSITE" id="PS01187">
    <property type="entry name" value="EGF_CA"/>
    <property type="match status" value="1"/>
</dbReference>
<keyword evidence="7" id="KW-0547">Nucleotide-binding</keyword>
<evidence type="ECO:0000256" key="7">
    <source>
        <dbReference type="ARBA" id="ARBA00022741"/>
    </source>
</evidence>
<comment type="subcellular location">
    <subcellularLocation>
        <location evidence="1">Membrane</location>
        <topology evidence="1">Single-pass type I membrane protein</topology>
    </subcellularLocation>
</comment>
<keyword evidence="5" id="KW-0812">Transmembrane</keyword>
<dbReference type="InterPro" id="IPR008271">
    <property type="entry name" value="Ser/Thr_kinase_AS"/>
</dbReference>
<dbReference type="SMART" id="SM00220">
    <property type="entry name" value="S_TKc"/>
    <property type="match status" value="1"/>
</dbReference>
<organism evidence="16 17">
    <name type="scientific">Punica granatum</name>
    <name type="common">Pomegranate</name>
    <dbReference type="NCBI Taxonomy" id="22663"/>
    <lineage>
        <taxon>Eukaryota</taxon>
        <taxon>Viridiplantae</taxon>
        <taxon>Streptophyta</taxon>
        <taxon>Embryophyta</taxon>
        <taxon>Tracheophyta</taxon>
        <taxon>Spermatophyta</taxon>
        <taxon>Magnoliopsida</taxon>
        <taxon>eudicotyledons</taxon>
        <taxon>Gunneridae</taxon>
        <taxon>Pentapetalae</taxon>
        <taxon>rosids</taxon>
        <taxon>malvids</taxon>
        <taxon>Myrtales</taxon>
        <taxon>Lythraceae</taxon>
        <taxon>Punica</taxon>
    </lineage>
</organism>
<evidence type="ECO:0000256" key="4">
    <source>
        <dbReference type="ARBA" id="ARBA00022679"/>
    </source>
</evidence>
<dbReference type="OrthoDB" id="4062651at2759"/>
<keyword evidence="8" id="KW-0418">Kinase</keyword>
<dbReference type="InterPro" id="IPR049883">
    <property type="entry name" value="NOTCH1_EGF-like"/>
</dbReference>
<dbReference type="InterPro" id="IPR001245">
    <property type="entry name" value="Ser-Thr/Tyr_kinase_cat_dom"/>
</dbReference>
<dbReference type="GO" id="GO:0004674">
    <property type="term" value="F:protein serine/threonine kinase activity"/>
    <property type="evidence" value="ECO:0007669"/>
    <property type="project" value="UniProtKB-KW"/>
</dbReference>
<evidence type="ECO:0000313" key="16">
    <source>
        <dbReference type="EMBL" id="PKI77306.1"/>
    </source>
</evidence>
<sequence length="748" mass="82808">MALSRVSPVVLSLWLLSLLALETSVMAAYYPPSPPIAKPNCTDKCGDITIPFPFGIGPSSCFLNSTYEIVCDNGTIPVLKATGMEVLNITIPGYFPAGETNPFSEYRGIFIGTIHVRLPIVYSNCTGKGNGNSEASSLQGTSFYFSQTENIFGAVGCNNLAVMDGSESSIVGCGSRCNGSTTTGRYSYCNGMDCCQSSLPLGLQGYSIDFKLIDDEDTSEDKCKYAFIADQEWFGMNEKDLYSLRDMDFVPAVLNWSVQSSSLIQLGLSTAGYGSSCDPYSPSSNQSQVLYSCYCRYGYLGNALLNNCEDINECEDPSICPSKRCVNTIGSYHCKDPRKVAKLVAMGIGIGLGTILLFLLAMWLCKVIRRRRDQKLKQNFFKRNGGLLLQQEVSSGEGKYVERTRIFSSNELEKATDSFNKNRVLGQGGQGTVYKGMLEDGRIVAIKKSIAMDSARVEHFINEVVILSQINHRNVVKLLGCCLETEVPLLVYEFIPNGTLYDYLHNPTDDLSLTWEMRLRIALEVAGALSYLHFATSIPVYHRDVKSTNIMLDEKYRAKVADFGTSKSVSLDRTHVTTQVQGTFGYLDPEYFQSSQFTDKSDVYSFGVVLAELLTGKRPITRVGPEEHRSLATYFILAMERDQLFEILDRQVREQGGKEEITDAAKLAQRCLNLSGRKRPSMREVTVALENLRMSQTSRDGDQPNRVRPAETERTESFAQSWDDFSTGIFTTVDVDSIASSDALPTST</sequence>
<dbReference type="GO" id="GO:0005509">
    <property type="term" value="F:calcium ion binding"/>
    <property type="evidence" value="ECO:0007669"/>
    <property type="project" value="InterPro"/>
</dbReference>
<dbReference type="Pfam" id="PF13947">
    <property type="entry name" value="GUB_WAK_bind"/>
    <property type="match status" value="1"/>
</dbReference>
<dbReference type="Pfam" id="PF08488">
    <property type="entry name" value="WAK"/>
    <property type="match status" value="1"/>
</dbReference>
<dbReference type="GO" id="GO:0005886">
    <property type="term" value="C:plasma membrane"/>
    <property type="evidence" value="ECO:0007669"/>
    <property type="project" value="TreeGrafter"/>
</dbReference>
<dbReference type="InterPro" id="IPR018097">
    <property type="entry name" value="EGF_Ca-bd_CS"/>
</dbReference>
<dbReference type="Pfam" id="PF07714">
    <property type="entry name" value="PK_Tyr_Ser-Thr"/>
    <property type="match status" value="1"/>
</dbReference>
<evidence type="ECO:0000313" key="17">
    <source>
        <dbReference type="Proteomes" id="UP000233551"/>
    </source>
</evidence>
<evidence type="ECO:0000256" key="10">
    <source>
        <dbReference type="ARBA" id="ARBA00022989"/>
    </source>
</evidence>
<dbReference type="Gene3D" id="3.30.200.20">
    <property type="entry name" value="Phosphorylase Kinase, domain 1"/>
    <property type="match status" value="1"/>
</dbReference>
<accession>A0A2I0LAV2</accession>
<keyword evidence="17" id="KW-1185">Reference proteome</keyword>
<protein>
    <submittedName>
        <fullName evidence="16">Uncharacterized protein</fullName>
    </submittedName>
</protein>
<dbReference type="GO" id="GO:0005524">
    <property type="term" value="F:ATP binding"/>
    <property type="evidence" value="ECO:0007669"/>
    <property type="project" value="UniProtKB-KW"/>
</dbReference>
<keyword evidence="12" id="KW-1015">Disulfide bond</keyword>
<dbReference type="GO" id="GO:0030247">
    <property type="term" value="F:polysaccharide binding"/>
    <property type="evidence" value="ECO:0007669"/>
    <property type="project" value="InterPro"/>
</dbReference>
<reference evidence="16 17" key="1">
    <citation type="submission" date="2017-11" db="EMBL/GenBank/DDBJ databases">
        <title>De-novo sequencing of pomegranate (Punica granatum L.) genome.</title>
        <authorList>
            <person name="Akparov Z."/>
            <person name="Amiraslanov A."/>
            <person name="Hajiyeva S."/>
            <person name="Abbasov M."/>
            <person name="Kaur K."/>
            <person name="Hamwieh A."/>
            <person name="Solovyev V."/>
            <person name="Salamov A."/>
            <person name="Braich B."/>
            <person name="Kosarev P."/>
            <person name="Mahmoud A."/>
            <person name="Hajiyev E."/>
            <person name="Babayeva S."/>
            <person name="Izzatullayeva V."/>
            <person name="Mammadov A."/>
            <person name="Mammadov A."/>
            <person name="Sharifova S."/>
            <person name="Ojaghi J."/>
            <person name="Eynullazada K."/>
            <person name="Bayramov B."/>
            <person name="Abdulazimova A."/>
            <person name="Shahmuradov I."/>
        </authorList>
    </citation>
    <scope>NUCLEOTIDE SEQUENCE [LARGE SCALE GENOMIC DNA]</scope>
    <source>
        <strain evidence="17">cv. AG2017</strain>
        <tissue evidence="16">Leaf</tissue>
    </source>
</reference>
<evidence type="ECO:0000256" key="9">
    <source>
        <dbReference type="ARBA" id="ARBA00022840"/>
    </source>
</evidence>
<comment type="catalytic activity">
    <reaction evidence="15">
        <text>L-threonyl-[protein] + ATP = O-phospho-L-threonyl-[protein] + ADP + H(+)</text>
        <dbReference type="Rhea" id="RHEA:46608"/>
        <dbReference type="Rhea" id="RHEA-COMP:11060"/>
        <dbReference type="Rhea" id="RHEA-COMP:11605"/>
        <dbReference type="ChEBI" id="CHEBI:15378"/>
        <dbReference type="ChEBI" id="CHEBI:30013"/>
        <dbReference type="ChEBI" id="CHEBI:30616"/>
        <dbReference type="ChEBI" id="CHEBI:61977"/>
        <dbReference type="ChEBI" id="CHEBI:456216"/>
    </reaction>
</comment>
<dbReference type="InterPro" id="IPR013695">
    <property type="entry name" value="WAK"/>
</dbReference>
<dbReference type="GeneID" id="116206085"/>
<dbReference type="InterPro" id="IPR000719">
    <property type="entry name" value="Prot_kinase_dom"/>
</dbReference>
<dbReference type="Gene3D" id="2.10.25.10">
    <property type="entry name" value="Laminin"/>
    <property type="match status" value="1"/>
</dbReference>
<keyword evidence="4" id="KW-0808">Transferase</keyword>
<dbReference type="PANTHER" id="PTHR27005">
    <property type="entry name" value="WALL-ASSOCIATED RECEPTOR KINASE-LIKE 21"/>
    <property type="match status" value="1"/>
</dbReference>
<gene>
    <name evidence="16" type="ORF">CRG98_002251</name>
</gene>
<comment type="catalytic activity">
    <reaction evidence="14">
        <text>L-seryl-[protein] + ATP = O-phospho-L-seryl-[protein] + ADP + H(+)</text>
        <dbReference type="Rhea" id="RHEA:17989"/>
        <dbReference type="Rhea" id="RHEA-COMP:9863"/>
        <dbReference type="Rhea" id="RHEA-COMP:11604"/>
        <dbReference type="ChEBI" id="CHEBI:15378"/>
        <dbReference type="ChEBI" id="CHEBI:29999"/>
        <dbReference type="ChEBI" id="CHEBI:30616"/>
        <dbReference type="ChEBI" id="CHEBI:83421"/>
        <dbReference type="ChEBI" id="CHEBI:456216"/>
    </reaction>
</comment>
<dbReference type="Proteomes" id="UP000233551">
    <property type="component" value="Unassembled WGS sequence"/>
</dbReference>
<dbReference type="Pfam" id="PF07645">
    <property type="entry name" value="EGF_CA"/>
    <property type="match status" value="1"/>
</dbReference>
<comment type="caution">
    <text evidence="16">The sequence shown here is derived from an EMBL/GenBank/DDBJ whole genome shotgun (WGS) entry which is preliminary data.</text>
</comment>
<name>A0A2I0LAV2_PUNGR</name>
<evidence type="ECO:0000256" key="2">
    <source>
        <dbReference type="ARBA" id="ARBA00022527"/>
    </source>
</evidence>
<dbReference type="CDD" id="cd00054">
    <property type="entry name" value="EGF_CA"/>
    <property type="match status" value="1"/>
</dbReference>
<dbReference type="SUPFAM" id="SSF57196">
    <property type="entry name" value="EGF/Laminin"/>
    <property type="match status" value="1"/>
</dbReference>
<dbReference type="FunFam" id="3.30.200.20:FF:000043">
    <property type="entry name" value="Wall-associated receptor kinase 2"/>
    <property type="match status" value="1"/>
</dbReference>
<keyword evidence="3" id="KW-0597">Phosphoprotein</keyword>
<dbReference type="FunFam" id="1.10.510.10:FF:000084">
    <property type="entry name" value="Wall-associated receptor kinase 2"/>
    <property type="match status" value="1"/>
</dbReference>
<dbReference type="SUPFAM" id="SSF56112">
    <property type="entry name" value="Protein kinase-like (PK-like)"/>
    <property type="match status" value="1"/>
</dbReference>
<evidence type="ECO:0000256" key="11">
    <source>
        <dbReference type="ARBA" id="ARBA00023136"/>
    </source>
</evidence>
<proteinExistence type="predicted"/>
<dbReference type="STRING" id="22663.A0A2I0LAV2"/>
<dbReference type="EMBL" id="PGOL01000095">
    <property type="protein sequence ID" value="PKI77306.1"/>
    <property type="molecule type" value="Genomic_DNA"/>
</dbReference>
<dbReference type="PROSITE" id="PS50011">
    <property type="entry name" value="PROTEIN_KINASE_DOM"/>
    <property type="match status" value="1"/>
</dbReference>
<evidence type="ECO:0000256" key="8">
    <source>
        <dbReference type="ARBA" id="ARBA00022777"/>
    </source>
</evidence>
<keyword evidence="6" id="KW-0732">Signal</keyword>
<dbReference type="AlphaFoldDB" id="A0A2I0LAV2"/>
<keyword evidence="10" id="KW-1133">Transmembrane helix</keyword>
<dbReference type="GO" id="GO:0007166">
    <property type="term" value="P:cell surface receptor signaling pathway"/>
    <property type="evidence" value="ECO:0007669"/>
    <property type="project" value="InterPro"/>
</dbReference>
<dbReference type="InterPro" id="IPR025287">
    <property type="entry name" value="WAK_GUB"/>
</dbReference>
<dbReference type="InterPro" id="IPR011009">
    <property type="entry name" value="Kinase-like_dom_sf"/>
</dbReference>
<evidence type="ECO:0000256" key="1">
    <source>
        <dbReference type="ARBA" id="ARBA00004479"/>
    </source>
</evidence>